<dbReference type="Proteomes" id="UP000297258">
    <property type="component" value="Unassembled WGS sequence"/>
</dbReference>
<protein>
    <submittedName>
        <fullName evidence="2">VOC family protein</fullName>
    </submittedName>
</protein>
<name>A0A4Y9T841_9BURK</name>
<dbReference type="Gene3D" id="3.30.720.100">
    <property type="match status" value="1"/>
</dbReference>
<dbReference type="PANTHER" id="PTHR33990:SF4">
    <property type="entry name" value="PHNB-LIKE DOMAIN-CONTAINING PROTEIN"/>
    <property type="match status" value="1"/>
</dbReference>
<dbReference type="AlphaFoldDB" id="A0A4Y9T841"/>
<gene>
    <name evidence="2" type="ORF">E4O92_05745</name>
</gene>
<dbReference type="PANTHER" id="PTHR33990">
    <property type="entry name" value="PROTEIN YJDN-RELATED"/>
    <property type="match status" value="1"/>
</dbReference>
<sequence length="131" mass="14647">MAQSVRPFLMFEGSAEEAMNFYVSLFHGSQIRRIERYGPGQQGAEGTVFRAEFTLAGQEILCIDSPIHHAFTFTPSFSLFVECESEAELDNAFSQLSIGGSVLMPPGNYGFSNKFSWVSDRYGVSWQLNLQ</sequence>
<dbReference type="OrthoDB" id="5293819at2"/>
<evidence type="ECO:0000313" key="2">
    <source>
        <dbReference type="EMBL" id="TFW33699.1"/>
    </source>
</evidence>
<feature type="domain" description="PhnB-like" evidence="1">
    <location>
        <begin position="4"/>
        <end position="128"/>
    </location>
</feature>
<dbReference type="InterPro" id="IPR028973">
    <property type="entry name" value="PhnB-like"/>
</dbReference>
<dbReference type="InterPro" id="IPR029068">
    <property type="entry name" value="Glyas_Bleomycin-R_OHBP_Dase"/>
</dbReference>
<evidence type="ECO:0000259" key="1">
    <source>
        <dbReference type="Pfam" id="PF06983"/>
    </source>
</evidence>
<dbReference type="InterPro" id="IPR009725">
    <property type="entry name" value="3_dmu_93_MTrfase"/>
</dbReference>
<reference evidence="2 3" key="1">
    <citation type="submission" date="2019-03" db="EMBL/GenBank/DDBJ databases">
        <title>Draft genome of Massilia hortus sp. nov., a novel bacterial species of the Oxalobacteraceae family.</title>
        <authorList>
            <person name="Peta V."/>
            <person name="Raths R."/>
            <person name="Bucking H."/>
        </authorList>
    </citation>
    <scope>NUCLEOTIDE SEQUENCE [LARGE SCALE GENOMIC DNA]</scope>
    <source>
        <strain evidence="2 3">ONC3</strain>
    </source>
</reference>
<comment type="caution">
    <text evidence="2">The sequence shown here is derived from an EMBL/GenBank/DDBJ whole genome shotgun (WGS) entry which is preliminary data.</text>
</comment>
<dbReference type="EMBL" id="SPUM01000037">
    <property type="protein sequence ID" value="TFW33699.1"/>
    <property type="molecule type" value="Genomic_DNA"/>
</dbReference>
<evidence type="ECO:0000313" key="3">
    <source>
        <dbReference type="Proteomes" id="UP000297258"/>
    </source>
</evidence>
<dbReference type="CDD" id="cd06588">
    <property type="entry name" value="PhnB_like"/>
    <property type="match status" value="1"/>
</dbReference>
<dbReference type="PIRSF" id="PIRSF021700">
    <property type="entry name" value="3_dmu_93_MTrfase"/>
    <property type="match status" value="1"/>
</dbReference>
<organism evidence="2 3">
    <name type="scientific">Massilia horti</name>
    <dbReference type="NCBI Taxonomy" id="2562153"/>
    <lineage>
        <taxon>Bacteria</taxon>
        <taxon>Pseudomonadati</taxon>
        <taxon>Pseudomonadota</taxon>
        <taxon>Betaproteobacteria</taxon>
        <taxon>Burkholderiales</taxon>
        <taxon>Oxalobacteraceae</taxon>
        <taxon>Telluria group</taxon>
        <taxon>Massilia</taxon>
    </lineage>
</organism>
<dbReference type="RefSeq" id="WP_135188798.1">
    <property type="nucleotide sequence ID" value="NZ_SPUM01000037.1"/>
</dbReference>
<dbReference type="Pfam" id="PF06983">
    <property type="entry name" value="3-dmu-9_3-mt"/>
    <property type="match status" value="1"/>
</dbReference>
<dbReference type="Gene3D" id="3.30.720.110">
    <property type="match status" value="1"/>
</dbReference>
<dbReference type="SUPFAM" id="SSF54593">
    <property type="entry name" value="Glyoxalase/Bleomycin resistance protein/Dihydroxybiphenyl dioxygenase"/>
    <property type="match status" value="1"/>
</dbReference>
<accession>A0A4Y9T841</accession>
<keyword evidence="3" id="KW-1185">Reference proteome</keyword>
<proteinExistence type="predicted"/>